<evidence type="ECO:0000313" key="1">
    <source>
        <dbReference type="EMBL" id="OUN98615.1"/>
    </source>
</evidence>
<name>A0A1Y3YL82_9BACE</name>
<sequence length="238" mass="27658">MSRRVREDFDNLCSFFKEYSLMFAFEEPSFIKQLSACHKKYYSYLVSVIELKDAVKNPDYAPYISENQYDYILESCSDVGQALFLVAHGCYKGAKLLLRSSIENFIKAVCLDEEPNIIRKKSVYEVFDVAKISSTFSGSRKTLFDIIHTEYVELCKDVHTADLAHMEHITALGSFPHFDNDGAENLKCHILRLLPAYITLLSLKYNQRFHKIFYTNQEVVKESILTEYKKEVHNLNIE</sequence>
<evidence type="ECO:0000313" key="2">
    <source>
        <dbReference type="Proteomes" id="UP000195386"/>
    </source>
</evidence>
<reference evidence="2" key="1">
    <citation type="submission" date="2017-04" db="EMBL/GenBank/DDBJ databases">
        <title>Function of individual gut microbiota members based on whole genome sequencing of pure cultures obtained from chicken caecum.</title>
        <authorList>
            <person name="Medvecky M."/>
            <person name="Cejkova D."/>
            <person name="Polansky O."/>
            <person name="Karasova D."/>
            <person name="Kubasova T."/>
            <person name="Cizek A."/>
            <person name="Rychlik I."/>
        </authorList>
    </citation>
    <scope>NUCLEOTIDE SEQUENCE [LARGE SCALE GENOMIC DNA]</scope>
    <source>
        <strain evidence="2">An43</strain>
    </source>
</reference>
<dbReference type="Proteomes" id="UP000195386">
    <property type="component" value="Unassembled WGS sequence"/>
</dbReference>
<comment type="caution">
    <text evidence="1">The sequence shown here is derived from an EMBL/GenBank/DDBJ whole genome shotgun (WGS) entry which is preliminary data.</text>
</comment>
<dbReference type="AlphaFoldDB" id="A0A1Y3YL82"/>
<protein>
    <submittedName>
        <fullName evidence="1">Uncharacterized protein</fullName>
    </submittedName>
</protein>
<dbReference type="EMBL" id="NFII01000024">
    <property type="protein sequence ID" value="OUN98615.1"/>
    <property type="molecule type" value="Genomic_DNA"/>
</dbReference>
<gene>
    <name evidence="1" type="ORF">B5F97_16985</name>
</gene>
<proteinExistence type="predicted"/>
<accession>A0A1Y3YL82</accession>
<organism evidence="1 2">
    <name type="scientific">Bacteroides clarus</name>
    <dbReference type="NCBI Taxonomy" id="626929"/>
    <lineage>
        <taxon>Bacteria</taxon>
        <taxon>Pseudomonadati</taxon>
        <taxon>Bacteroidota</taxon>
        <taxon>Bacteroidia</taxon>
        <taxon>Bacteroidales</taxon>
        <taxon>Bacteroidaceae</taxon>
        <taxon>Bacteroides</taxon>
    </lineage>
</organism>